<reference evidence="1" key="1">
    <citation type="journal article" date="2020" name="mSystems">
        <title>Genome- and Community-Level Interaction Insights into Carbon Utilization and Element Cycling Functions of Hydrothermarchaeota in Hydrothermal Sediment.</title>
        <authorList>
            <person name="Zhou Z."/>
            <person name="Liu Y."/>
            <person name="Xu W."/>
            <person name="Pan J."/>
            <person name="Luo Z.H."/>
            <person name="Li M."/>
        </authorList>
    </citation>
    <scope>NUCLEOTIDE SEQUENCE [LARGE SCALE GENOMIC DNA]</scope>
    <source>
        <strain evidence="1">SpSt-855</strain>
    </source>
</reference>
<comment type="caution">
    <text evidence="1">The sequence shown here is derived from an EMBL/GenBank/DDBJ whole genome shotgun (WGS) entry which is preliminary data.</text>
</comment>
<organism evidence="1">
    <name type="scientific">Acidobacterium capsulatum</name>
    <dbReference type="NCBI Taxonomy" id="33075"/>
    <lineage>
        <taxon>Bacteria</taxon>
        <taxon>Pseudomonadati</taxon>
        <taxon>Acidobacteriota</taxon>
        <taxon>Terriglobia</taxon>
        <taxon>Terriglobales</taxon>
        <taxon>Acidobacteriaceae</taxon>
        <taxon>Acidobacterium</taxon>
    </lineage>
</organism>
<proteinExistence type="predicted"/>
<dbReference type="EMBL" id="DTKL01000026">
    <property type="protein sequence ID" value="HGY94012.1"/>
    <property type="molecule type" value="Genomic_DNA"/>
</dbReference>
<dbReference type="InterPro" id="IPR011004">
    <property type="entry name" value="Trimer_LpxA-like_sf"/>
</dbReference>
<sequence>MTNPEVAEPRPTREADEVFDRWIAFLDDEFTRHKKPSIRAELVRDNLHHILLGRPAAGRLNFTLVSELPYNVMELALDPNNVTLAAEYEPGLDRERFAPVKPLVWFWQMFDRTPLALNHCLGFRFRRMLGRHIFAEMGSGVKIYHGVEFTFGYHLTLEDECVIRPYAVLEDRTALRILKGMTVGRGAVVTPPGPSGTERSWV</sequence>
<name>A0A7V4XRW0_9BACT</name>
<dbReference type="Gene3D" id="2.160.10.10">
    <property type="entry name" value="Hexapeptide repeat proteins"/>
    <property type="match status" value="1"/>
</dbReference>
<dbReference type="SUPFAM" id="SSF51161">
    <property type="entry name" value="Trimeric LpxA-like enzymes"/>
    <property type="match status" value="1"/>
</dbReference>
<protein>
    <submittedName>
        <fullName evidence="1">Uncharacterized protein</fullName>
    </submittedName>
</protein>
<dbReference type="AlphaFoldDB" id="A0A7V4XRW0"/>
<accession>A0A7V4XRW0</accession>
<evidence type="ECO:0000313" key="1">
    <source>
        <dbReference type="EMBL" id="HGY94012.1"/>
    </source>
</evidence>
<gene>
    <name evidence="1" type="ORF">ENW50_04910</name>
</gene>